<dbReference type="InterPro" id="IPR005526">
    <property type="entry name" value="Septum_form_inhib_MinC_C"/>
</dbReference>
<keyword evidence="9" id="KW-1185">Reference proteome</keyword>
<dbReference type="GO" id="GO:1901891">
    <property type="term" value="P:regulation of cell septum assembly"/>
    <property type="evidence" value="ECO:0007669"/>
    <property type="project" value="InterPro"/>
</dbReference>
<dbReference type="PANTHER" id="PTHR34108">
    <property type="entry name" value="SEPTUM SITE-DETERMINING PROTEIN MINC"/>
    <property type="match status" value="1"/>
</dbReference>
<keyword evidence="3 6" id="KW-0717">Septation</keyword>
<organism evidence="8 9">
    <name type="scientific">Ruminobacter amylophilus</name>
    <dbReference type="NCBI Taxonomy" id="867"/>
    <lineage>
        <taxon>Bacteria</taxon>
        <taxon>Pseudomonadati</taxon>
        <taxon>Pseudomonadota</taxon>
        <taxon>Gammaproteobacteria</taxon>
        <taxon>Aeromonadales</taxon>
        <taxon>Succinivibrionaceae</taxon>
        <taxon>Ruminobacter</taxon>
    </lineage>
</organism>
<evidence type="ECO:0000256" key="4">
    <source>
        <dbReference type="ARBA" id="ARBA00023306"/>
    </source>
</evidence>
<reference evidence="8 9" key="1">
    <citation type="submission" date="2016-10" db="EMBL/GenBank/DDBJ databases">
        <authorList>
            <person name="Varghese N."/>
            <person name="Submissions S."/>
        </authorList>
    </citation>
    <scope>NUCLEOTIDE SEQUENCE [LARGE SCALE GENOMIC DNA]</scope>
    <source>
        <strain evidence="8 9">DSM 1361</strain>
    </source>
</reference>
<dbReference type="RefSeq" id="WP_093142014.1">
    <property type="nucleotide sequence ID" value="NZ_FOXF01000019.1"/>
</dbReference>
<sequence length="383" mass="40655">MTSPALKTEGYLINTLHLDRCDTAFVCEYFNQCQDNESLKSTPIVLALENAGDLHGFDFHKIKAYAAELGFNIIGLCATLNPKIALFIKTWKLPVFVPGGISGNSQTASSGSTSAAPVHAAPAAHTVNNITNSNGIIVGSARTAAPAEQGIKINTAVVSDDEPDLHRPNDIIIENPFGTDEEAPSGSVFSAGIKGGLTDRISSASAPDIKTVEHKMSMGPAPSTVVVTPVKHAQQHQEIRQTAETAPVKEPVQEKAQNTQAEHQPQPVPQIVANPETTMIHVGNVRSGNSLYAKNKSLVIIGNVGDGAEIAADDCIYVFGSVRGRIQAGGRRNTTSIIYCNDFKPQLVSVAGIYSTIENMPPEVIGKGVLVSLKNGVLEYKIQ</sequence>
<comment type="subunit">
    <text evidence="6">Interacts with MinD and FtsZ.</text>
</comment>
<evidence type="ECO:0000313" key="8">
    <source>
        <dbReference type="EMBL" id="SFP38626.1"/>
    </source>
</evidence>
<proteinExistence type="inferred from homology"/>
<evidence type="ECO:0000256" key="1">
    <source>
        <dbReference type="ARBA" id="ARBA00006291"/>
    </source>
</evidence>
<keyword evidence="4 6" id="KW-0131">Cell cycle</keyword>
<dbReference type="GO" id="GO:0000902">
    <property type="term" value="P:cell morphogenesis"/>
    <property type="evidence" value="ECO:0007669"/>
    <property type="project" value="InterPro"/>
</dbReference>
<keyword evidence="2 6" id="KW-0132">Cell division</keyword>
<evidence type="ECO:0000256" key="5">
    <source>
        <dbReference type="ARBA" id="ARBA00025606"/>
    </source>
</evidence>
<dbReference type="InterPro" id="IPR013033">
    <property type="entry name" value="MinC"/>
</dbReference>
<name>A0A662ZKI8_9GAMM</name>
<dbReference type="GO" id="GO:0000917">
    <property type="term" value="P:division septum assembly"/>
    <property type="evidence" value="ECO:0007669"/>
    <property type="project" value="UniProtKB-KW"/>
</dbReference>
<dbReference type="SUPFAM" id="SSF63848">
    <property type="entry name" value="Cell-division inhibitor MinC, C-terminal domain"/>
    <property type="match status" value="1"/>
</dbReference>
<evidence type="ECO:0000256" key="6">
    <source>
        <dbReference type="HAMAP-Rule" id="MF_00267"/>
    </source>
</evidence>
<feature type="domain" description="Septum formation inhibitor MinC C-terminal" evidence="7">
    <location>
        <begin position="283"/>
        <end position="377"/>
    </location>
</feature>
<dbReference type="AlphaFoldDB" id="A0A662ZKI8"/>
<dbReference type="Gene3D" id="2.160.20.70">
    <property type="match status" value="1"/>
</dbReference>
<comment type="function">
    <text evidence="5 6">Cell division inhibitor that blocks the formation of polar Z ring septums. Rapidly oscillates between the poles of the cell to destabilize FtsZ filaments that have formed before they mature into polar Z rings. Prevents FtsZ polymerization.</text>
</comment>
<dbReference type="NCBIfam" id="TIGR01222">
    <property type="entry name" value="minC"/>
    <property type="match status" value="1"/>
</dbReference>
<evidence type="ECO:0000313" key="9">
    <source>
        <dbReference type="Proteomes" id="UP000243745"/>
    </source>
</evidence>
<dbReference type="InterPro" id="IPR016098">
    <property type="entry name" value="CAP/MinC_C"/>
</dbReference>
<protein>
    <recommendedName>
        <fullName evidence="6">Probable septum site-determining protein MinC</fullName>
    </recommendedName>
</protein>
<accession>A0A662ZKI8</accession>
<dbReference type="InterPro" id="IPR036145">
    <property type="entry name" value="MinC_C_sf"/>
</dbReference>
<dbReference type="HAMAP" id="MF_00267">
    <property type="entry name" value="MinC"/>
    <property type="match status" value="1"/>
</dbReference>
<dbReference type="PANTHER" id="PTHR34108:SF1">
    <property type="entry name" value="SEPTUM SITE-DETERMINING PROTEIN MINC"/>
    <property type="match status" value="1"/>
</dbReference>
<evidence type="ECO:0000256" key="3">
    <source>
        <dbReference type="ARBA" id="ARBA00023210"/>
    </source>
</evidence>
<comment type="similarity">
    <text evidence="1 6">Belongs to the MinC family.</text>
</comment>
<dbReference type="Proteomes" id="UP000243745">
    <property type="component" value="Unassembled WGS sequence"/>
</dbReference>
<gene>
    <name evidence="6" type="primary">minC</name>
    <name evidence="8" type="ORF">SAMN02910344_01253</name>
</gene>
<evidence type="ECO:0000256" key="2">
    <source>
        <dbReference type="ARBA" id="ARBA00022618"/>
    </source>
</evidence>
<evidence type="ECO:0000259" key="7">
    <source>
        <dbReference type="Pfam" id="PF03775"/>
    </source>
</evidence>
<dbReference type="Pfam" id="PF03775">
    <property type="entry name" value="MinC_C"/>
    <property type="match status" value="1"/>
</dbReference>
<dbReference type="OrthoDB" id="9794530at2"/>
<dbReference type="EMBL" id="FOXF01000019">
    <property type="protein sequence ID" value="SFP38626.1"/>
    <property type="molecule type" value="Genomic_DNA"/>
</dbReference>